<keyword evidence="5" id="KW-1185">Reference proteome</keyword>
<dbReference type="PROSITE" id="PS51733">
    <property type="entry name" value="BPL_LPL_CATALYTIC"/>
    <property type="match status" value="1"/>
</dbReference>
<dbReference type="Proteomes" id="UP000290588">
    <property type="component" value="Unassembled WGS sequence"/>
</dbReference>
<reference evidence="4 6" key="1">
    <citation type="submission" date="2017-09" db="EMBL/GenBank/DDBJ databases">
        <title>Genomics of the genus Arcobacter.</title>
        <authorList>
            <person name="Perez-Cataluna A."/>
            <person name="Figueras M.J."/>
            <person name="Salas-Masso N."/>
        </authorList>
    </citation>
    <scope>NUCLEOTIDE SEQUENCE [LARGE SCALE GENOMIC DNA]</scope>
    <source>
        <strain evidence="4 6">CECT 7837</strain>
    </source>
</reference>
<dbReference type="GO" id="GO:0005737">
    <property type="term" value="C:cytoplasm"/>
    <property type="evidence" value="ECO:0007669"/>
    <property type="project" value="TreeGrafter"/>
</dbReference>
<dbReference type="Pfam" id="PF03099">
    <property type="entry name" value="BPL_LplA_LipB"/>
    <property type="match status" value="1"/>
</dbReference>
<dbReference type="GO" id="GO:0004077">
    <property type="term" value="F:biotin--[biotin carboxyl-carrier protein] ligase activity"/>
    <property type="evidence" value="ECO:0007669"/>
    <property type="project" value="UniProtKB-EC"/>
</dbReference>
<accession>A0A347U9V4</accession>
<protein>
    <submittedName>
        <fullName evidence="4">Biotin--[acetyl-CoA-carboxylase] ligase</fullName>
    </submittedName>
    <submittedName>
        <fullName evidence="3">Biotin-[acetyl-CoA-carboxylase] ligase</fullName>
        <ecNumber evidence="3">6.3.4.15</ecNumber>
    </submittedName>
</protein>
<evidence type="ECO:0000313" key="5">
    <source>
        <dbReference type="Proteomes" id="UP000262582"/>
    </source>
</evidence>
<dbReference type="OrthoDB" id="9807064at2"/>
<feature type="domain" description="BPL/LPL catalytic" evidence="2">
    <location>
        <begin position="1"/>
        <end position="172"/>
    </location>
</feature>
<dbReference type="Proteomes" id="UP000262582">
    <property type="component" value="Chromosome"/>
</dbReference>
<keyword evidence="1 4" id="KW-0436">Ligase</keyword>
<evidence type="ECO:0000259" key="2">
    <source>
        <dbReference type="PROSITE" id="PS51733"/>
    </source>
</evidence>
<sequence>MKIIRLNEVNSTHTYLKEYIQTNGYVEPLCIVTDYQTNGIGSRGNSWTGKKGNLFFSFVISIDELPEDLPLQTISIYVSYILKSILKNLGSNVWIKWPNDFYINNKKIGGTITNMSKNLVYCGIGLNLLEVEEDFGKLDIKVDIDNLLQNYFLELEKKISWKQIFSDFKIEFQLSKKFQTTIDNQKVSLEHAILNEDGSIQVNNKKVFSLR</sequence>
<dbReference type="EC" id="6.3.4.15" evidence="3"/>
<dbReference type="EMBL" id="NXIG01000004">
    <property type="protein sequence ID" value="RXI31626.1"/>
    <property type="molecule type" value="Genomic_DNA"/>
</dbReference>
<organism evidence="4 6">
    <name type="scientific">Arcobacter ellisii</name>
    <dbReference type="NCBI Taxonomy" id="913109"/>
    <lineage>
        <taxon>Bacteria</taxon>
        <taxon>Pseudomonadati</taxon>
        <taxon>Campylobacterota</taxon>
        <taxon>Epsilonproteobacteria</taxon>
        <taxon>Campylobacterales</taxon>
        <taxon>Arcobacteraceae</taxon>
        <taxon>Arcobacter</taxon>
    </lineage>
</organism>
<dbReference type="RefSeq" id="WP_118918649.1">
    <property type="nucleotide sequence ID" value="NZ_CP032097.1"/>
</dbReference>
<reference evidence="3 5" key="2">
    <citation type="submission" date="2018-08" db="EMBL/GenBank/DDBJ databases">
        <title>Complete genome of the Arcobacter ellisii type strain LMG 26155.</title>
        <authorList>
            <person name="Miller W.G."/>
            <person name="Yee E."/>
            <person name="Bono J.L."/>
        </authorList>
    </citation>
    <scope>NUCLEOTIDE SEQUENCE [LARGE SCALE GENOMIC DNA]</scope>
    <source>
        <strain evidence="3 5">LMG 26155</strain>
    </source>
</reference>
<proteinExistence type="predicted"/>
<evidence type="ECO:0000313" key="4">
    <source>
        <dbReference type="EMBL" id="RXI31626.1"/>
    </source>
</evidence>
<name>A0A347U9V4_9BACT</name>
<dbReference type="KEGG" id="aell:AELL_1988"/>
<dbReference type="PANTHER" id="PTHR12835">
    <property type="entry name" value="BIOTIN PROTEIN LIGASE"/>
    <property type="match status" value="1"/>
</dbReference>
<evidence type="ECO:0000313" key="3">
    <source>
        <dbReference type="EMBL" id="AXX95632.1"/>
    </source>
</evidence>
<dbReference type="Gene3D" id="3.30.930.10">
    <property type="entry name" value="Bira Bifunctional Protein, Domain 2"/>
    <property type="match status" value="1"/>
</dbReference>
<dbReference type="AlphaFoldDB" id="A0A347U9V4"/>
<dbReference type="InterPro" id="IPR004143">
    <property type="entry name" value="BPL_LPL_catalytic"/>
</dbReference>
<dbReference type="EMBL" id="CP032097">
    <property type="protein sequence ID" value="AXX95632.1"/>
    <property type="molecule type" value="Genomic_DNA"/>
</dbReference>
<dbReference type="InterPro" id="IPR004408">
    <property type="entry name" value="Biotin_CoA_COase_ligase"/>
</dbReference>
<evidence type="ECO:0000256" key="1">
    <source>
        <dbReference type="ARBA" id="ARBA00022598"/>
    </source>
</evidence>
<evidence type="ECO:0000313" key="6">
    <source>
        <dbReference type="Proteomes" id="UP000290588"/>
    </source>
</evidence>
<dbReference type="NCBIfam" id="TIGR00121">
    <property type="entry name" value="birA_ligase"/>
    <property type="match status" value="1"/>
</dbReference>
<dbReference type="SUPFAM" id="SSF55681">
    <property type="entry name" value="Class II aaRS and biotin synthetases"/>
    <property type="match status" value="1"/>
</dbReference>
<dbReference type="InterPro" id="IPR045864">
    <property type="entry name" value="aa-tRNA-synth_II/BPL/LPL"/>
</dbReference>
<dbReference type="PANTHER" id="PTHR12835:SF5">
    <property type="entry name" value="BIOTIN--PROTEIN LIGASE"/>
    <property type="match status" value="1"/>
</dbReference>
<dbReference type="NCBIfam" id="NF006294">
    <property type="entry name" value="PRK08477.1"/>
    <property type="match status" value="1"/>
</dbReference>
<gene>
    <name evidence="3" type="primary">birA</name>
    <name evidence="3" type="ORF">AELL_1988</name>
    <name evidence="4" type="ORF">CP962_05110</name>
</gene>